<evidence type="ECO:0000259" key="1">
    <source>
        <dbReference type="Pfam" id="PF01592"/>
    </source>
</evidence>
<reference evidence="2" key="2">
    <citation type="submission" date="2020-09" db="EMBL/GenBank/DDBJ databases">
        <authorList>
            <person name="Sun Q."/>
            <person name="Zhou Y."/>
        </authorList>
    </citation>
    <scope>NUCLEOTIDE SEQUENCE</scope>
    <source>
        <strain evidence="2">CGMCC 1.8984</strain>
    </source>
</reference>
<dbReference type="Gene3D" id="3.90.1010.10">
    <property type="match status" value="1"/>
</dbReference>
<dbReference type="GO" id="GO:0005506">
    <property type="term" value="F:iron ion binding"/>
    <property type="evidence" value="ECO:0007669"/>
    <property type="project" value="InterPro"/>
</dbReference>
<feature type="domain" description="NIF system FeS cluster assembly NifU N-terminal" evidence="1">
    <location>
        <begin position="36"/>
        <end position="133"/>
    </location>
</feature>
<dbReference type="GO" id="GO:0051536">
    <property type="term" value="F:iron-sulfur cluster binding"/>
    <property type="evidence" value="ECO:0007669"/>
    <property type="project" value="InterPro"/>
</dbReference>
<dbReference type="RefSeq" id="WP_188743965.1">
    <property type="nucleotide sequence ID" value="NZ_BAABFW010000029.1"/>
</dbReference>
<reference evidence="2" key="1">
    <citation type="journal article" date="2014" name="Int. J. Syst. Evol. Microbiol.">
        <title>Complete genome sequence of Corynebacterium casei LMG S-19264T (=DSM 44701T), isolated from a smear-ripened cheese.</title>
        <authorList>
            <consortium name="US DOE Joint Genome Institute (JGI-PGF)"/>
            <person name="Walter F."/>
            <person name="Albersmeier A."/>
            <person name="Kalinowski J."/>
            <person name="Ruckert C."/>
        </authorList>
    </citation>
    <scope>NUCLEOTIDE SEQUENCE</scope>
    <source>
        <strain evidence="2">CGMCC 1.8984</strain>
    </source>
</reference>
<comment type="caution">
    <text evidence="2">The sequence shown here is derived from an EMBL/GenBank/DDBJ whole genome shotgun (WGS) entry which is preliminary data.</text>
</comment>
<name>A0A917UUZ3_9MICO</name>
<evidence type="ECO:0000313" key="3">
    <source>
        <dbReference type="Proteomes" id="UP000636956"/>
    </source>
</evidence>
<dbReference type="CDD" id="cd06664">
    <property type="entry name" value="IscU_like"/>
    <property type="match status" value="1"/>
</dbReference>
<gene>
    <name evidence="2" type="ORF">GCM10011372_27160</name>
</gene>
<dbReference type="Pfam" id="PF01592">
    <property type="entry name" value="NifU_N"/>
    <property type="match status" value="1"/>
</dbReference>
<accession>A0A917UUZ3</accession>
<protein>
    <submittedName>
        <fullName evidence="2">Iron-sulfur cluster assembly scaffold protein</fullName>
    </submittedName>
</protein>
<dbReference type="GO" id="GO:0016226">
    <property type="term" value="P:iron-sulfur cluster assembly"/>
    <property type="evidence" value="ECO:0007669"/>
    <property type="project" value="InterPro"/>
</dbReference>
<organism evidence="2 3">
    <name type="scientific">Agromyces bauzanensis</name>
    <dbReference type="NCBI Taxonomy" id="1308924"/>
    <lineage>
        <taxon>Bacteria</taxon>
        <taxon>Bacillati</taxon>
        <taxon>Actinomycetota</taxon>
        <taxon>Actinomycetes</taxon>
        <taxon>Micrococcales</taxon>
        <taxon>Microbacteriaceae</taxon>
        <taxon>Agromyces</taxon>
    </lineage>
</organism>
<evidence type="ECO:0000313" key="2">
    <source>
        <dbReference type="EMBL" id="GGJ87267.1"/>
    </source>
</evidence>
<dbReference type="Proteomes" id="UP000636956">
    <property type="component" value="Unassembled WGS sequence"/>
</dbReference>
<keyword evidence="3" id="KW-1185">Reference proteome</keyword>
<dbReference type="EMBL" id="BMMD01000016">
    <property type="protein sequence ID" value="GGJ87267.1"/>
    <property type="molecule type" value="Genomic_DNA"/>
</dbReference>
<sequence length="163" mass="17400">MEQSLREAILVDYARRRPGCGFDGAGSRVTDATAVRSVHRRNPLCGDEVVLRLEVAAGDATITHLRWDGRGCIVSQASAAMLASRAEGMTAAQLQRLSREVHELIVDQSGAPGDIDENDDLATLAGIGRFPLRARCAALAWDALDEAIGRDSAPVTGHDRGPE</sequence>
<dbReference type="AlphaFoldDB" id="A0A917UUZ3"/>
<dbReference type="InterPro" id="IPR002871">
    <property type="entry name" value="NIF_FeS_clus_asmbl_NifU_N"/>
</dbReference>
<dbReference type="SUPFAM" id="SSF82649">
    <property type="entry name" value="SufE/NifU"/>
    <property type="match status" value="1"/>
</dbReference>
<proteinExistence type="predicted"/>